<comment type="subcellular location">
    <subcellularLocation>
        <location evidence="1">Membrane</location>
        <topology evidence="1">Multi-pass membrane protein</topology>
    </subcellularLocation>
</comment>
<proteinExistence type="predicted"/>
<keyword evidence="5 8" id="KW-1133">Transmembrane helix</keyword>
<evidence type="ECO:0000259" key="9">
    <source>
        <dbReference type="Pfam" id="PF18916"/>
    </source>
</evidence>
<feature type="transmembrane region" description="Helical" evidence="8">
    <location>
        <begin position="76"/>
        <end position="94"/>
    </location>
</feature>
<name>A0A1F6WUT8_9BACT</name>
<feature type="transmembrane region" description="Helical" evidence="8">
    <location>
        <begin position="38"/>
        <end position="56"/>
    </location>
</feature>
<evidence type="ECO:0000256" key="6">
    <source>
        <dbReference type="ARBA" id="ARBA00023136"/>
    </source>
</evidence>
<evidence type="ECO:0000256" key="1">
    <source>
        <dbReference type="ARBA" id="ARBA00004141"/>
    </source>
</evidence>
<protein>
    <recommendedName>
        <fullName evidence="9">Lycopene cyclase domain-containing protein</fullName>
    </recommendedName>
</protein>
<dbReference type="GO" id="GO:0016117">
    <property type="term" value="P:carotenoid biosynthetic process"/>
    <property type="evidence" value="ECO:0007669"/>
    <property type="project" value="UniProtKB-KW"/>
</dbReference>
<keyword evidence="3 8" id="KW-0812">Transmembrane</keyword>
<evidence type="ECO:0000256" key="3">
    <source>
        <dbReference type="ARBA" id="ARBA00022692"/>
    </source>
</evidence>
<dbReference type="GO" id="GO:0045436">
    <property type="term" value="F:lycopene beta cyclase activity"/>
    <property type="evidence" value="ECO:0007669"/>
    <property type="project" value="UniProtKB-ARBA"/>
</dbReference>
<dbReference type="GO" id="GO:0016020">
    <property type="term" value="C:membrane"/>
    <property type="evidence" value="ECO:0007669"/>
    <property type="project" value="UniProtKB-SubCell"/>
</dbReference>
<comment type="caution">
    <text evidence="10">The sequence shown here is derived from an EMBL/GenBank/DDBJ whole genome shotgun (WGS) entry which is preliminary data.</text>
</comment>
<gene>
    <name evidence="10" type="ORF">A3A05_03690</name>
</gene>
<dbReference type="Pfam" id="PF18916">
    <property type="entry name" value="Lycopene_cyc"/>
    <property type="match status" value="1"/>
</dbReference>
<keyword evidence="6 8" id="KW-0472">Membrane</keyword>
<feature type="transmembrane region" description="Helical" evidence="8">
    <location>
        <begin position="132"/>
        <end position="148"/>
    </location>
</feature>
<reference evidence="10 11" key="1">
    <citation type="journal article" date="2016" name="Nat. Commun.">
        <title>Thousands of microbial genomes shed light on interconnected biogeochemical processes in an aquifer system.</title>
        <authorList>
            <person name="Anantharaman K."/>
            <person name="Brown C.T."/>
            <person name="Hug L.A."/>
            <person name="Sharon I."/>
            <person name="Castelle C.J."/>
            <person name="Probst A.J."/>
            <person name="Thomas B.C."/>
            <person name="Singh A."/>
            <person name="Wilkins M.J."/>
            <person name="Karaoz U."/>
            <person name="Brodie E.L."/>
            <person name="Williams K.H."/>
            <person name="Hubbard S.S."/>
            <person name="Banfield J.F."/>
        </authorList>
    </citation>
    <scope>NUCLEOTIDE SEQUENCE [LARGE SCALE GENOMIC DNA]</scope>
</reference>
<dbReference type="InterPro" id="IPR017825">
    <property type="entry name" value="Lycopene_cyclase_dom"/>
</dbReference>
<evidence type="ECO:0000256" key="4">
    <source>
        <dbReference type="ARBA" id="ARBA00022746"/>
    </source>
</evidence>
<evidence type="ECO:0000256" key="2">
    <source>
        <dbReference type="ARBA" id="ARBA00004829"/>
    </source>
</evidence>
<evidence type="ECO:0000256" key="5">
    <source>
        <dbReference type="ARBA" id="ARBA00022989"/>
    </source>
</evidence>
<feature type="transmembrane region" description="Helical" evidence="8">
    <location>
        <begin position="160"/>
        <end position="178"/>
    </location>
</feature>
<organism evidence="10 11">
    <name type="scientific">Candidatus Nomurabacteria bacterium RIFCSPLOWO2_01_FULL_41_12</name>
    <dbReference type="NCBI Taxonomy" id="1801774"/>
    <lineage>
        <taxon>Bacteria</taxon>
        <taxon>Candidatus Nomuraibacteriota</taxon>
    </lineage>
</organism>
<dbReference type="AlphaFoldDB" id="A0A1F6WUT8"/>
<keyword evidence="4" id="KW-0125">Carotenoid biosynthesis</keyword>
<evidence type="ECO:0000256" key="8">
    <source>
        <dbReference type="SAM" id="Phobius"/>
    </source>
</evidence>
<sequence>MDFWLEFSSTYTYLLGVIILFFIWCIVFLKKGINRREMLLAGVVFGMGAVLIGIKYALLDYWHPEYIFPSIHIEDFFYGFFFGGICTQIYFFFFKVKERTTDKHHPIFVFISLFISIFSFVILTGVFKLNSIVSHILPPIFIGLYIAYKDYKDIKVQIWSGLFATIITFIIFKILLLINPNFVVNIWYLNNLTGILIMGIPLEEYLFAFSLGFGVSIFYEFATGKELILKRKNS</sequence>
<feature type="transmembrane region" description="Helical" evidence="8">
    <location>
        <begin position="12"/>
        <end position="29"/>
    </location>
</feature>
<evidence type="ECO:0000313" key="10">
    <source>
        <dbReference type="EMBL" id="OGI85515.1"/>
    </source>
</evidence>
<accession>A0A1F6WUT8</accession>
<feature type="domain" description="Lycopene cyclase" evidence="9">
    <location>
        <begin position="141"/>
        <end position="221"/>
    </location>
</feature>
<comment type="pathway">
    <text evidence="2">Carotenoid biosynthesis.</text>
</comment>
<evidence type="ECO:0000256" key="7">
    <source>
        <dbReference type="ARBA" id="ARBA00023235"/>
    </source>
</evidence>
<dbReference type="Proteomes" id="UP000176187">
    <property type="component" value="Unassembled WGS sequence"/>
</dbReference>
<evidence type="ECO:0000313" key="11">
    <source>
        <dbReference type="Proteomes" id="UP000176187"/>
    </source>
</evidence>
<dbReference type="GO" id="GO:0016872">
    <property type="term" value="F:intramolecular lyase activity"/>
    <property type="evidence" value="ECO:0007669"/>
    <property type="project" value="InterPro"/>
</dbReference>
<dbReference type="EMBL" id="MFUY01000031">
    <property type="protein sequence ID" value="OGI85515.1"/>
    <property type="molecule type" value="Genomic_DNA"/>
</dbReference>
<feature type="transmembrane region" description="Helical" evidence="8">
    <location>
        <begin position="106"/>
        <end position="126"/>
    </location>
</feature>
<keyword evidence="7" id="KW-0413">Isomerase</keyword>